<comment type="caution">
    <text evidence="1">The sequence shown here is derived from an EMBL/GenBank/DDBJ whole genome shotgun (WGS) entry which is preliminary data.</text>
</comment>
<dbReference type="InterPro" id="IPR001969">
    <property type="entry name" value="Aspartic_peptidase_AS"/>
</dbReference>
<dbReference type="RefSeq" id="WP_198689971.1">
    <property type="nucleotide sequence ID" value="NZ_CAWPUD010000036.1"/>
</dbReference>
<proteinExistence type="predicted"/>
<dbReference type="SUPFAM" id="SSF50630">
    <property type="entry name" value="Acid proteases"/>
    <property type="match status" value="1"/>
</dbReference>
<organism evidence="1 2">
    <name type="scientific">Xenorhabdus lircayensis</name>
    <dbReference type="NCBI Taxonomy" id="2763499"/>
    <lineage>
        <taxon>Bacteria</taxon>
        <taxon>Pseudomonadati</taxon>
        <taxon>Pseudomonadota</taxon>
        <taxon>Gammaproteobacteria</taxon>
        <taxon>Enterobacterales</taxon>
        <taxon>Morganellaceae</taxon>
        <taxon>Xenorhabdus</taxon>
    </lineage>
</organism>
<reference evidence="1 2" key="1">
    <citation type="submission" date="2020-08" db="EMBL/GenBank/DDBJ databases">
        <title>Description of Xenorhabdus lircayensis sp. nov., the symbiotic bacterium associated with the entomopathogenic nematode Steirnernema unicornum.</title>
        <authorList>
            <person name="Castaneda-Alvarez C."/>
            <person name="Prodan S."/>
            <person name="Zamorano A."/>
            <person name="San-Blas E."/>
            <person name="Aballay E."/>
        </authorList>
    </citation>
    <scope>NUCLEOTIDE SEQUENCE [LARGE SCALE GENOMIC DNA]</scope>
    <source>
        <strain evidence="1 2">VLS</strain>
    </source>
</reference>
<accession>A0ABS0U893</accession>
<evidence type="ECO:0000313" key="1">
    <source>
        <dbReference type="EMBL" id="MBI6549188.1"/>
    </source>
</evidence>
<dbReference type="InterPro" id="IPR021109">
    <property type="entry name" value="Peptidase_aspartic_dom_sf"/>
</dbReference>
<dbReference type="PROSITE" id="PS00141">
    <property type="entry name" value="ASP_PROTEASE"/>
    <property type="match status" value="1"/>
</dbReference>
<dbReference type="Gene3D" id="2.40.70.10">
    <property type="entry name" value="Acid Proteases"/>
    <property type="match status" value="1"/>
</dbReference>
<keyword evidence="2" id="KW-1185">Reference proteome</keyword>
<protein>
    <recommendedName>
        <fullName evidence="3">Peptidase A2 domain-containing protein</fullName>
    </recommendedName>
</protein>
<sequence>MTTSGIAVTLSTGGNDYSFILDTGASISIFWKDHLKSFLWREPCEIFGDKATEDELKAVDCVSLTLKDTGTTKVKTSSLVLDGDFSHLSFDGLLGTTFLEEYEIVIDYPGQRLLIRRAR</sequence>
<dbReference type="Proteomes" id="UP000696184">
    <property type="component" value="Unassembled WGS sequence"/>
</dbReference>
<name>A0ABS0U893_9GAMM</name>
<gene>
    <name evidence="1" type="ORF">H8A87_10760</name>
</gene>
<evidence type="ECO:0000313" key="2">
    <source>
        <dbReference type="Proteomes" id="UP000696184"/>
    </source>
</evidence>
<dbReference type="EMBL" id="JACOII010000038">
    <property type="protein sequence ID" value="MBI6549188.1"/>
    <property type="molecule type" value="Genomic_DNA"/>
</dbReference>
<evidence type="ECO:0008006" key="3">
    <source>
        <dbReference type="Google" id="ProtNLM"/>
    </source>
</evidence>